<dbReference type="CDD" id="cd04301">
    <property type="entry name" value="NAT_SF"/>
    <property type="match status" value="1"/>
</dbReference>
<keyword evidence="3" id="KW-1185">Reference proteome</keyword>
<dbReference type="Pfam" id="PF00583">
    <property type="entry name" value="Acetyltransf_1"/>
    <property type="match status" value="1"/>
</dbReference>
<evidence type="ECO:0000259" key="1">
    <source>
        <dbReference type="PROSITE" id="PS51186"/>
    </source>
</evidence>
<dbReference type="SUPFAM" id="SSF55729">
    <property type="entry name" value="Acyl-CoA N-acyltransferases (Nat)"/>
    <property type="match status" value="1"/>
</dbReference>
<dbReference type="PROSITE" id="PS51186">
    <property type="entry name" value="GNAT"/>
    <property type="match status" value="1"/>
</dbReference>
<feature type="domain" description="N-acetyltransferase" evidence="1">
    <location>
        <begin position="6"/>
        <end position="173"/>
    </location>
</feature>
<accession>A0ABT1SC25</accession>
<protein>
    <submittedName>
        <fullName evidence="2">GNAT family N-acetyltransferase</fullName>
    </submittedName>
</protein>
<dbReference type="EMBL" id="JANGAC010000010">
    <property type="protein sequence ID" value="MCQ4924041.1"/>
    <property type="molecule type" value="Genomic_DNA"/>
</dbReference>
<dbReference type="Proteomes" id="UP001524478">
    <property type="component" value="Unassembled WGS sequence"/>
</dbReference>
<dbReference type="InterPro" id="IPR000182">
    <property type="entry name" value="GNAT_dom"/>
</dbReference>
<evidence type="ECO:0000313" key="3">
    <source>
        <dbReference type="Proteomes" id="UP001524478"/>
    </source>
</evidence>
<comment type="caution">
    <text evidence="2">The sequence shown here is derived from an EMBL/GenBank/DDBJ whole genome shotgun (WGS) entry which is preliminary data.</text>
</comment>
<sequence>MENDVISIRTIQKNDIIKIVTAFNEPVGFEGRFEKYINHCFKQNETKKRVTFIAFINNEIAGYVNILYKSSYPHFLEKNIPEINDLVVISKYRRKGIGKMLIDKCEKFASNKYDYIGLGVGLYKDYGSAQRLYTKNGYVLDGNGLVYNNAEVKPGRDVFVDDDLLLYLYKKIR</sequence>
<name>A0ABT1SC25_9FIRM</name>
<organism evidence="2 3">
    <name type="scientific">Tissierella carlieri</name>
    <dbReference type="NCBI Taxonomy" id="689904"/>
    <lineage>
        <taxon>Bacteria</taxon>
        <taxon>Bacillati</taxon>
        <taxon>Bacillota</taxon>
        <taxon>Tissierellia</taxon>
        <taxon>Tissierellales</taxon>
        <taxon>Tissierellaceae</taxon>
        <taxon>Tissierella</taxon>
    </lineage>
</organism>
<dbReference type="InterPro" id="IPR016181">
    <property type="entry name" value="Acyl_CoA_acyltransferase"/>
</dbReference>
<evidence type="ECO:0000313" key="2">
    <source>
        <dbReference type="EMBL" id="MCQ4924041.1"/>
    </source>
</evidence>
<gene>
    <name evidence="2" type="ORF">NE686_13145</name>
</gene>
<dbReference type="Gene3D" id="3.40.630.30">
    <property type="match status" value="1"/>
</dbReference>
<reference evidence="2 3" key="1">
    <citation type="submission" date="2022-06" db="EMBL/GenBank/DDBJ databases">
        <title>Isolation of gut microbiota from human fecal samples.</title>
        <authorList>
            <person name="Pamer E.G."/>
            <person name="Barat B."/>
            <person name="Waligurski E."/>
            <person name="Medina S."/>
            <person name="Paddock L."/>
            <person name="Mostad J."/>
        </authorList>
    </citation>
    <scope>NUCLEOTIDE SEQUENCE [LARGE SCALE GENOMIC DNA]</scope>
    <source>
        <strain evidence="2 3">DFI.7.95</strain>
    </source>
</reference>
<dbReference type="RefSeq" id="WP_256311868.1">
    <property type="nucleotide sequence ID" value="NZ_JANGAC010000010.1"/>
</dbReference>
<proteinExistence type="predicted"/>